<organism evidence="12 13">
    <name type="scientific">Exophiala mesophila</name>
    <name type="common">Black yeast-like fungus</name>
    <dbReference type="NCBI Taxonomy" id="212818"/>
    <lineage>
        <taxon>Eukaryota</taxon>
        <taxon>Fungi</taxon>
        <taxon>Dikarya</taxon>
        <taxon>Ascomycota</taxon>
        <taxon>Pezizomycotina</taxon>
        <taxon>Eurotiomycetes</taxon>
        <taxon>Chaetothyriomycetidae</taxon>
        <taxon>Chaetothyriales</taxon>
        <taxon>Herpotrichiellaceae</taxon>
        <taxon>Exophiala</taxon>
    </lineage>
</organism>
<dbReference type="GO" id="GO:0097036">
    <property type="term" value="P:regulation of plasma membrane sterol distribution"/>
    <property type="evidence" value="ECO:0007669"/>
    <property type="project" value="UniProtKB-UniRule"/>
</dbReference>
<evidence type="ECO:0000256" key="10">
    <source>
        <dbReference type="RuleBase" id="RU368065"/>
    </source>
</evidence>
<name>A0A438NE85_EXOME</name>
<evidence type="ECO:0000256" key="3">
    <source>
        <dbReference type="ARBA" id="ARBA00022448"/>
    </source>
</evidence>
<proteinExistence type="inferred from homology"/>
<dbReference type="PANTHER" id="PTHR14467:SF0">
    <property type="entry name" value="PROTEIN ARV1"/>
    <property type="match status" value="1"/>
</dbReference>
<evidence type="ECO:0000256" key="4">
    <source>
        <dbReference type="ARBA" id="ARBA00022692"/>
    </source>
</evidence>
<evidence type="ECO:0000256" key="7">
    <source>
        <dbReference type="ARBA" id="ARBA00023055"/>
    </source>
</evidence>
<dbReference type="Proteomes" id="UP000288859">
    <property type="component" value="Unassembled WGS sequence"/>
</dbReference>
<dbReference type="Gene3D" id="2.60.120.920">
    <property type="match status" value="1"/>
</dbReference>
<evidence type="ECO:0000313" key="12">
    <source>
        <dbReference type="EMBL" id="RVX74040.1"/>
    </source>
</evidence>
<evidence type="ECO:0000256" key="2">
    <source>
        <dbReference type="ARBA" id="ARBA00009187"/>
    </source>
</evidence>
<dbReference type="OrthoDB" id="10266026at2759"/>
<keyword evidence="8 10" id="KW-0443">Lipid metabolism</keyword>
<accession>A0A438NE85</accession>
<reference evidence="12 13" key="1">
    <citation type="submission" date="2017-03" db="EMBL/GenBank/DDBJ databases">
        <title>Genomes of endolithic fungi from Antarctica.</title>
        <authorList>
            <person name="Coleine C."/>
            <person name="Masonjones S."/>
            <person name="Stajich J.E."/>
        </authorList>
    </citation>
    <scope>NUCLEOTIDE SEQUENCE [LARGE SCALE GENOMIC DNA]</scope>
    <source>
        <strain evidence="12 13">CCFEE 6314</strain>
    </source>
</reference>
<keyword evidence="10" id="KW-0333">Golgi apparatus</keyword>
<evidence type="ECO:0000256" key="8">
    <source>
        <dbReference type="ARBA" id="ARBA00023098"/>
    </source>
</evidence>
<comment type="caution">
    <text evidence="12">The sequence shown here is derived from an EMBL/GenBank/DDBJ whole genome shotgun (WGS) entry which is preliminary data.</text>
</comment>
<dbReference type="GO" id="GO:0016125">
    <property type="term" value="P:sterol metabolic process"/>
    <property type="evidence" value="ECO:0007669"/>
    <property type="project" value="UniProtKB-UniRule"/>
</dbReference>
<keyword evidence="4" id="KW-0812">Transmembrane</keyword>
<comment type="function">
    <text evidence="10">Regulates also the sphingolipid metabolism.</text>
</comment>
<evidence type="ECO:0000313" key="13">
    <source>
        <dbReference type="Proteomes" id="UP000288859"/>
    </source>
</evidence>
<sequence>MPICINCSTPVKNLYTTYSKADDRALGKGVRLTQCPNCKQFADKYVEHDFVVLFIDLVLIKPQVYRHLLFNRLGRSDNKFDPSILRLGTLLVLFDVYITWARIERAGPLDGSNHGNSRLTQWPILTQYIFFLTMNVLATVTQHGIIRTLVRVFVETTEEPESMAQSPPTMSPDTKQDTRIQDTVRPGNASPSAISTALLVSSCSKLFPILLVIWPTEAKDGDPFGFAFQATNYVGWAVLLNNIEALLILLNCGYKVASGLALAGVVARWQSTGPVIMEESSGRGHREKKPSEKVKELVSPKVDRIEDDKPVALPTYVAPNDPKFIQDQKEVPKIYDHAKFTVDGQKVEFYSLGTHIESREKRYYIRAKRDPKSFYFHADEAPPRYARLSDENHPQCGVENLRNTFTKDMLGKTGEFGSYTTRANVFAREGRFFFEAKVISQAPPGREEPDRALADTQNSDRSATNRGGLRVGFCRREHHWSENLGGNAYSYAVILRSGRAREYGSVRFNTLMYHMQGENGRDPDDLSPGDVVGLMITLPPLEVQKKVVQGTYNPAEYPHLKCGPASIKKKTGGGKKVAKSGSKLKEGEAVKVKDDKYRPSSAQTALRASLKPLPGIPVPSAHDIIRDRNPFLHRGMTYFECPEYTPSNDLTRPTLNSKNKSINPETGKKYDLLTDPHPNHELAHLRTLPGSKIELWVNGKYHGVVWEHLFAFLPPASYVDKGSRTVTGNGDVDDGLLGYYPAISHYTGGAIECKFDGPWWYGHEQDGPQYPDARPIGERYHEQIVEDFVNDVVDEIYQENLYNDPDWMRKRVLNAPVNVQHN</sequence>
<evidence type="ECO:0000256" key="5">
    <source>
        <dbReference type="ARBA" id="ARBA00022824"/>
    </source>
</evidence>
<dbReference type="Pfam" id="PF04161">
    <property type="entry name" value="Arv1"/>
    <property type="match status" value="1"/>
</dbReference>
<dbReference type="GO" id="GO:0006665">
    <property type="term" value="P:sphingolipid metabolic process"/>
    <property type="evidence" value="ECO:0007669"/>
    <property type="project" value="UniProtKB-UniRule"/>
</dbReference>
<comment type="subcellular location">
    <subcellularLocation>
        <location evidence="1 10">Endoplasmic reticulum membrane</location>
        <topology evidence="1 10">Multi-pass membrane protein</topology>
    </subcellularLocation>
    <subcellularLocation>
        <location evidence="10">Golgi apparatus membrane</location>
        <topology evidence="10">Multi-pass membrane protein</topology>
    </subcellularLocation>
</comment>
<evidence type="ECO:0000256" key="6">
    <source>
        <dbReference type="ARBA" id="ARBA00022989"/>
    </source>
</evidence>
<protein>
    <recommendedName>
        <fullName evidence="10">Protein ARV</fullName>
    </recommendedName>
</protein>
<comment type="function">
    <text evidence="10">Mediator of sterol homeostasis involved in sterol uptake, trafficking and distribution into membranes.</text>
</comment>
<dbReference type="InterPro" id="IPR043136">
    <property type="entry name" value="B30.2/SPRY_sf"/>
</dbReference>
<keyword evidence="10" id="KW-0746">Sphingolipid metabolism</keyword>
<evidence type="ECO:0000256" key="11">
    <source>
        <dbReference type="SAM" id="MobiDB-lite"/>
    </source>
</evidence>
<keyword evidence="7 10" id="KW-0445">Lipid transport</keyword>
<dbReference type="GO" id="GO:0032541">
    <property type="term" value="C:cortical endoplasmic reticulum"/>
    <property type="evidence" value="ECO:0007669"/>
    <property type="project" value="TreeGrafter"/>
</dbReference>
<keyword evidence="3 10" id="KW-0813">Transport</keyword>
<dbReference type="GO" id="GO:0000139">
    <property type="term" value="C:Golgi membrane"/>
    <property type="evidence" value="ECO:0007669"/>
    <property type="project" value="UniProtKB-SubCell"/>
</dbReference>
<feature type="region of interest" description="Disordered" evidence="11">
    <location>
        <begin position="443"/>
        <end position="467"/>
    </location>
</feature>
<dbReference type="VEuPathDB" id="FungiDB:PV10_07716"/>
<dbReference type="AlphaFoldDB" id="A0A438NE85"/>
<dbReference type="PANTHER" id="PTHR14467">
    <property type="entry name" value="ARV1"/>
    <property type="match status" value="1"/>
</dbReference>
<keyword evidence="6" id="KW-1133">Transmembrane helix</keyword>
<dbReference type="VEuPathDB" id="FungiDB:PV10_07717"/>
<dbReference type="EMBL" id="NAJM01000005">
    <property type="protein sequence ID" value="RVX74040.1"/>
    <property type="molecule type" value="Genomic_DNA"/>
</dbReference>
<keyword evidence="5 10" id="KW-0256">Endoplasmic reticulum</keyword>
<feature type="region of interest" description="Disordered" evidence="11">
    <location>
        <begin position="159"/>
        <end position="188"/>
    </location>
</feature>
<dbReference type="InterPro" id="IPR007290">
    <property type="entry name" value="Arv1"/>
</dbReference>
<dbReference type="GO" id="GO:0032366">
    <property type="term" value="P:intracellular sterol transport"/>
    <property type="evidence" value="ECO:0007669"/>
    <property type="project" value="UniProtKB-UniRule"/>
</dbReference>
<evidence type="ECO:0000256" key="9">
    <source>
        <dbReference type="ARBA" id="ARBA00023136"/>
    </source>
</evidence>
<dbReference type="GO" id="GO:0005789">
    <property type="term" value="C:endoplasmic reticulum membrane"/>
    <property type="evidence" value="ECO:0007669"/>
    <property type="project" value="UniProtKB-SubCell"/>
</dbReference>
<keyword evidence="9" id="KW-0472">Membrane</keyword>
<feature type="compositionally biased region" description="Polar residues" evidence="11">
    <location>
        <begin position="163"/>
        <end position="173"/>
    </location>
</feature>
<feature type="compositionally biased region" description="Polar residues" evidence="11">
    <location>
        <begin position="455"/>
        <end position="465"/>
    </location>
</feature>
<evidence type="ECO:0000256" key="1">
    <source>
        <dbReference type="ARBA" id="ARBA00004477"/>
    </source>
</evidence>
<comment type="similarity">
    <text evidence="2 10">Belongs to the ARV1 family.</text>
</comment>
<gene>
    <name evidence="12" type="ORF">B0A52_01871</name>
</gene>